<proteinExistence type="predicted"/>
<feature type="region of interest" description="Disordered" evidence="1">
    <location>
        <begin position="618"/>
        <end position="650"/>
    </location>
</feature>
<gene>
    <name evidence="2" type="ORF">C8P69_104448</name>
</gene>
<dbReference type="RefSeq" id="WP_108177365.1">
    <property type="nucleotide sequence ID" value="NZ_PZZL01000004.1"/>
</dbReference>
<dbReference type="OrthoDB" id="9801383at2"/>
<keyword evidence="3" id="KW-1185">Reference proteome</keyword>
<dbReference type="SUPFAM" id="SSF63829">
    <property type="entry name" value="Calcium-dependent phosphotriesterase"/>
    <property type="match status" value="1"/>
</dbReference>
<reference evidence="2 3" key="1">
    <citation type="submission" date="2018-04" db="EMBL/GenBank/DDBJ databases">
        <title>Genomic Encyclopedia of Archaeal and Bacterial Type Strains, Phase II (KMG-II): from individual species to whole genera.</title>
        <authorList>
            <person name="Goeker M."/>
        </authorList>
    </citation>
    <scope>NUCLEOTIDE SEQUENCE [LARGE SCALE GENOMIC DNA]</scope>
    <source>
        <strain evidence="2 3">DSM 25521</strain>
    </source>
</reference>
<evidence type="ECO:0000313" key="3">
    <source>
        <dbReference type="Proteomes" id="UP000241808"/>
    </source>
</evidence>
<evidence type="ECO:0000313" key="2">
    <source>
        <dbReference type="EMBL" id="PTM57394.1"/>
    </source>
</evidence>
<dbReference type="PANTHER" id="PTHR35399:SF2">
    <property type="entry name" value="DUF839 DOMAIN-CONTAINING PROTEIN"/>
    <property type="match status" value="1"/>
</dbReference>
<dbReference type="InterPro" id="IPR008557">
    <property type="entry name" value="PhoX"/>
</dbReference>
<protein>
    <recommendedName>
        <fullName evidence="4">dTDP-glucose 4,6-dehydratase</fullName>
    </recommendedName>
</protein>
<evidence type="ECO:0008006" key="4">
    <source>
        <dbReference type="Google" id="ProtNLM"/>
    </source>
</evidence>
<dbReference type="Pfam" id="PF05787">
    <property type="entry name" value="PhoX"/>
    <property type="match status" value="1"/>
</dbReference>
<sequence length="665" mass="72200">MSQDIRNTSQRAEDAEDRGSSPATGPTLGDIVAARFGRRDLMKGLLGVGAISATLGPAALASGTAAAQGAASAFAFRELDSTPTDRAEVAEGYNAEVLIRWGDAVLADAPAFAPTTQTAAAQARQFGYNNDYLGYFPVPGAANPSAHGLLCVNHEYTNEELMFPGLGRQDAGGPLGREKAFAGMTKELAAVEMMAHGGSVLEVRRTGERWQVVAGSRYARRITAETPMEITGPAAGHSRLQTSADPTGRRVLGMLNNCAGGRTPWGTWLSCEENINGYFSGRLAEGHAETANYRRMGIPGRWMNWGDYEPRFDLSKEPNEPNRFGWVVEIDPFDPTSTPKKRTALGRFKHEGAAGITSRDGRYVLYSGDDERYDYVYRFVTEGRVSGDRARDMNLLDSGTLSVARYNADGTGDWLPLVFGEGPLIPANGFHSQADVVIEARRASDLLGATRMDRPEDVEANPRTDKVYVMLTNNNRRKADEVNPANPRADNRFGHIVEMLPDGRDHAAPRFTWDILVRCGDPSIATVGSTFNSRTTKDGWFGMPDNCAIDADGRLWVATDGNFPNRTGRNDGVWAMETEGERRGTSKLFFKCPFGAELCGPEFTPDGETFFVALQHPGETDPEDPNAAPATYENPATRWPDFSPDMPPRPAIVAITRKGGGKIGS</sequence>
<name>A0A2T4Z672_9HYPH</name>
<accession>A0A2T4Z672</accession>
<feature type="compositionally biased region" description="Polar residues" evidence="1">
    <location>
        <begin position="1"/>
        <end position="10"/>
    </location>
</feature>
<comment type="caution">
    <text evidence="2">The sequence shown here is derived from an EMBL/GenBank/DDBJ whole genome shotgun (WGS) entry which is preliminary data.</text>
</comment>
<evidence type="ECO:0000256" key="1">
    <source>
        <dbReference type="SAM" id="MobiDB-lite"/>
    </source>
</evidence>
<dbReference type="PANTHER" id="PTHR35399">
    <property type="entry name" value="SLR8030 PROTEIN"/>
    <property type="match status" value="1"/>
</dbReference>
<dbReference type="InterPro" id="IPR006311">
    <property type="entry name" value="TAT_signal"/>
</dbReference>
<feature type="region of interest" description="Disordered" evidence="1">
    <location>
        <begin position="1"/>
        <end position="29"/>
    </location>
</feature>
<dbReference type="AlphaFoldDB" id="A0A2T4Z672"/>
<dbReference type="PROSITE" id="PS51318">
    <property type="entry name" value="TAT"/>
    <property type="match status" value="1"/>
</dbReference>
<dbReference type="Proteomes" id="UP000241808">
    <property type="component" value="Unassembled WGS sequence"/>
</dbReference>
<organism evidence="2 3">
    <name type="scientific">Phreatobacter oligotrophus</name>
    <dbReference type="NCBI Taxonomy" id="1122261"/>
    <lineage>
        <taxon>Bacteria</taxon>
        <taxon>Pseudomonadati</taxon>
        <taxon>Pseudomonadota</taxon>
        <taxon>Alphaproteobacteria</taxon>
        <taxon>Hyphomicrobiales</taxon>
        <taxon>Phreatobacteraceae</taxon>
        <taxon>Phreatobacter</taxon>
    </lineage>
</organism>
<dbReference type="EMBL" id="PZZL01000004">
    <property type="protein sequence ID" value="PTM57394.1"/>
    <property type="molecule type" value="Genomic_DNA"/>
</dbReference>